<keyword evidence="2" id="KW-1185">Reference proteome</keyword>
<evidence type="ECO:0000313" key="1">
    <source>
        <dbReference type="EMBL" id="GIY65450.1"/>
    </source>
</evidence>
<dbReference type="AlphaFoldDB" id="A0AAV4V673"/>
<protein>
    <submittedName>
        <fullName evidence="1">Uncharacterized protein</fullName>
    </submittedName>
</protein>
<name>A0AAV4V673_CAEEX</name>
<comment type="caution">
    <text evidence="1">The sequence shown here is derived from an EMBL/GenBank/DDBJ whole genome shotgun (WGS) entry which is preliminary data.</text>
</comment>
<evidence type="ECO:0000313" key="2">
    <source>
        <dbReference type="Proteomes" id="UP001054945"/>
    </source>
</evidence>
<proteinExistence type="predicted"/>
<organism evidence="1 2">
    <name type="scientific">Caerostris extrusa</name>
    <name type="common">Bark spider</name>
    <name type="synonym">Caerostris bankana</name>
    <dbReference type="NCBI Taxonomy" id="172846"/>
    <lineage>
        <taxon>Eukaryota</taxon>
        <taxon>Metazoa</taxon>
        <taxon>Ecdysozoa</taxon>
        <taxon>Arthropoda</taxon>
        <taxon>Chelicerata</taxon>
        <taxon>Arachnida</taxon>
        <taxon>Araneae</taxon>
        <taxon>Araneomorphae</taxon>
        <taxon>Entelegynae</taxon>
        <taxon>Araneoidea</taxon>
        <taxon>Araneidae</taxon>
        <taxon>Caerostris</taxon>
    </lineage>
</organism>
<accession>A0AAV4V673</accession>
<dbReference type="EMBL" id="BPLR01013992">
    <property type="protein sequence ID" value="GIY65450.1"/>
    <property type="molecule type" value="Genomic_DNA"/>
</dbReference>
<gene>
    <name evidence="1" type="ORF">CEXT_128651</name>
</gene>
<reference evidence="1 2" key="1">
    <citation type="submission" date="2021-06" db="EMBL/GenBank/DDBJ databases">
        <title>Caerostris extrusa draft genome.</title>
        <authorList>
            <person name="Kono N."/>
            <person name="Arakawa K."/>
        </authorList>
    </citation>
    <scope>NUCLEOTIDE SEQUENCE [LARGE SCALE GENOMIC DNA]</scope>
</reference>
<sequence length="101" mass="11741">MTEIESIKTYGGAYGSTLVFDDMTDEGLRWKKWHLLISEIMKVKYGMPNSLFNDIKRPIISSRSPSIVFHLHELERAGWTTRYSMGGKCHVLEYEFSFCNL</sequence>
<dbReference type="Proteomes" id="UP001054945">
    <property type="component" value="Unassembled WGS sequence"/>
</dbReference>